<sequence length="109" mass="12036">QALTDYALWSLLGLLAYHNMTKRHELQAYEADTFVAIDKLEEKLHSIDPHNRLLKGTMWEQEADSAVSMATAEPSYKNEKQSKDHTKPVSGNQSPGGANGGSSSTPVFF</sequence>
<feature type="compositionally biased region" description="Basic and acidic residues" evidence="1">
    <location>
        <begin position="76"/>
        <end position="87"/>
    </location>
</feature>
<dbReference type="AlphaFoldDB" id="A0A9W8HW14"/>
<dbReference type="OrthoDB" id="5522982at2759"/>
<evidence type="ECO:0000313" key="3">
    <source>
        <dbReference type="Proteomes" id="UP001140094"/>
    </source>
</evidence>
<proteinExistence type="predicted"/>
<feature type="compositionally biased region" description="Polar residues" evidence="1">
    <location>
        <begin position="89"/>
        <end position="109"/>
    </location>
</feature>
<gene>
    <name evidence="2" type="ORF">H4R20_005794</name>
</gene>
<accession>A0A9W8HW14</accession>
<feature type="non-terminal residue" evidence="2">
    <location>
        <position position="1"/>
    </location>
</feature>
<reference evidence="2" key="1">
    <citation type="submission" date="2022-07" db="EMBL/GenBank/DDBJ databases">
        <title>Phylogenomic reconstructions and comparative analyses of Kickxellomycotina fungi.</title>
        <authorList>
            <person name="Reynolds N.K."/>
            <person name="Stajich J.E."/>
            <person name="Barry K."/>
            <person name="Grigoriev I.V."/>
            <person name="Crous P."/>
            <person name="Smith M.E."/>
        </authorList>
    </citation>
    <scope>NUCLEOTIDE SEQUENCE</scope>
    <source>
        <strain evidence="2">NRRL 1565</strain>
    </source>
</reference>
<dbReference type="EMBL" id="JANBUO010002113">
    <property type="protein sequence ID" value="KAJ2795694.1"/>
    <property type="molecule type" value="Genomic_DNA"/>
</dbReference>
<comment type="caution">
    <text evidence="2">The sequence shown here is derived from an EMBL/GenBank/DDBJ whole genome shotgun (WGS) entry which is preliminary data.</text>
</comment>
<dbReference type="Proteomes" id="UP001140094">
    <property type="component" value="Unassembled WGS sequence"/>
</dbReference>
<feature type="region of interest" description="Disordered" evidence="1">
    <location>
        <begin position="64"/>
        <end position="109"/>
    </location>
</feature>
<evidence type="ECO:0000256" key="1">
    <source>
        <dbReference type="SAM" id="MobiDB-lite"/>
    </source>
</evidence>
<name>A0A9W8HW14_9FUNG</name>
<protein>
    <submittedName>
        <fullName evidence="2">Uncharacterized protein</fullName>
    </submittedName>
</protein>
<organism evidence="2 3">
    <name type="scientific">Coemansia guatemalensis</name>
    <dbReference type="NCBI Taxonomy" id="2761395"/>
    <lineage>
        <taxon>Eukaryota</taxon>
        <taxon>Fungi</taxon>
        <taxon>Fungi incertae sedis</taxon>
        <taxon>Zoopagomycota</taxon>
        <taxon>Kickxellomycotina</taxon>
        <taxon>Kickxellomycetes</taxon>
        <taxon>Kickxellales</taxon>
        <taxon>Kickxellaceae</taxon>
        <taxon>Coemansia</taxon>
    </lineage>
</organism>
<keyword evidence="3" id="KW-1185">Reference proteome</keyword>
<evidence type="ECO:0000313" key="2">
    <source>
        <dbReference type="EMBL" id="KAJ2795694.1"/>
    </source>
</evidence>